<evidence type="ECO:0000313" key="2">
    <source>
        <dbReference type="Proteomes" id="UP000478052"/>
    </source>
</evidence>
<proteinExistence type="predicted"/>
<accession>A0A6G0ZBD2</accession>
<organism evidence="1 2">
    <name type="scientific">Aphis craccivora</name>
    <name type="common">Cowpea aphid</name>
    <dbReference type="NCBI Taxonomy" id="307492"/>
    <lineage>
        <taxon>Eukaryota</taxon>
        <taxon>Metazoa</taxon>
        <taxon>Ecdysozoa</taxon>
        <taxon>Arthropoda</taxon>
        <taxon>Hexapoda</taxon>
        <taxon>Insecta</taxon>
        <taxon>Pterygota</taxon>
        <taxon>Neoptera</taxon>
        <taxon>Paraneoptera</taxon>
        <taxon>Hemiptera</taxon>
        <taxon>Sternorrhyncha</taxon>
        <taxon>Aphidomorpha</taxon>
        <taxon>Aphidoidea</taxon>
        <taxon>Aphididae</taxon>
        <taxon>Aphidini</taxon>
        <taxon>Aphis</taxon>
        <taxon>Aphis</taxon>
    </lineage>
</organism>
<dbReference type="Proteomes" id="UP000478052">
    <property type="component" value="Unassembled WGS sequence"/>
</dbReference>
<name>A0A6G0ZBD2_APHCR</name>
<gene>
    <name evidence="1" type="ORF">FWK35_00004953</name>
</gene>
<protein>
    <submittedName>
        <fullName evidence="1">Envelope fusion protein</fullName>
    </submittedName>
</protein>
<reference evidence="1 2" key="1">
    <citation type="submission" date="2019-08" db="EMBL/GenBank/DDBJ databases">
        <title>Whole genome of Aphis craccivora.</title>
        <authorList>
            <person name="Voronova N.V."/>
            <person name="Shulinski R.S."/>
            <person name="Bandarenka Y.V."/>
            <person name="Zhorov D.G."/>
            <person name="Warner D."/>
        </authorList>
    </citation>
    <scope>NUCLEOTIDE SEQUENCE [LARGE SCALE GENOMIC DNA]</scope>
    <source>
        <strain evidence="1">180601</strain>
        <tissue evidence="1">Whole Body</tissue>
    </source>
</reference>
<keyword evidence="2" id="KW-1185">Reference proteome</keyword>
<dbReference type="AlphaFoldDB" id="A0A6G0ZBD2"/>
<dbReference type="EMBL" id="VUJU01000917">
    <property type="protein sequence ID" value="KAF0767683.1"/>
    <property type="molecule type" value="Genomic_DNA"/>
</dbReference>
<comment type="caution">
    <text evidence="1">The sequence shown here is derived from an EMBL/GenBank/DDBJ whole genome shotgun (WGS) entry which is preliminary data.</text>
</comment>
<sequence>MSALDEQITKELSSKSIDKIKMVHSIGLSTNNKIKEKKHKNKPTKTMKVIYNSESNQFQVQDNTETVEK</sequence>
<evidence type="ECO:0000313" key="1">
    <source>
        <dbReference type="EMBL" id="KAF0767683.1"/>
    </source>
</evidence>